<organism evidence="2 3">
    <name type="scientific">Flavobacterium anhuiense</name>
    <dbReference type="NCBI Taxonomy" id="459526"/>
    <lineage>
        <taxon>Bacteria</taxon>
        <taxon>Pseudomonadati</taxon>
        <taxon>Bacteroidota</taxon>
        <taxon>Flavobacteriia</taxon>
        <taxon>Flavobacteriales</taxon>
        <taxon>Flavobacteriaceae</taxon>
        <taxon>Flavobacterium</taxon>
    </lineage>
</organism>
<dbReference type="InterPro" id="IPR036249">
    <property type="entry name" value="Thioredoxin-like_sf"/>
</dbReference>
<dbReference type="SUPFAM" id="SSF52833">
    <property type="entry name" value="Thioredoxin-like"/>
    <property type="match status" value="1"/>
</dbReference>
<evidence type="ECO:0000313" key="2">
    <source>
        <dbReference type="EMBL" id="SCY75422.1"/>
    </source>
</evidence>
<dbReference type="PANTHER" id="PTHR13887">
    <property type="entry name" value="GLUTATHIONE S-TRANSFERASE KAPPA"/>
    <property type="match status" value="1"/>
</dbReference>
<reference evidence="2 3" key="1">
    <citation type="submission" date="2016-10" db="EMBL/GenBank/DDBJ databases">
        <authorList>
            <person name="Varghese N."/>
            <person name="Submissions S."/>
        </authorList>
    </citation>
    <scope>NUCLEOTIDE SEQUENCE [LARGE SCALE GENOMIC DNA]</scope>
    <source>
        <strain evidence="2 3">CGMCC 1.6859</strain>
    </source>
</reference>
<feature type="domain" description="DSBA-like thioredoxin" evidence="1">
    <location>
        <begin position="3"/>
        <end position="204"/>
    </location>
</feature>
<sequence>MKIEIWSDVICPFCYIGKRNFEAALEQFDHKEQIEVVWKSFLLDPSISEQSSESYHQYLTKRKNMPLEQVNAMLANVTQMAKQSGLDYHLDQSIIVNSQKAHQLIQFSKTKKLGDKAEELLFLAFFTDVKNIADTESLVKIGLELGLDEIELKSIFDDQKYKYEITQDIQEAQNIGISGVPFFLFDRKYAVSGAQPSQVFLETLNTSFTKWRASNPKTPIQVIQGSNCSLEDGCN</sequence>
<proteinExistence type="predicted"/>
<name>A0ABY0LZ05_9FLAO</name>
<dbReference type="InterPro" id="IPR001853">
    <property type="entry name" value="DSBA-like_thioredoxin_dom"/>
</dbReference>
<evidence type="ECO:0000313" key="3">
    <source>
        <dbReference type="Proteomes" id="UP000199307"/>
    </source>
</evidence>
<gene>
    <name evidence="2" type="ORF">SAMN02927916_3203</name>
</gene>
<protein>
    <submittedName>
        <fullName evidence="2">Protein disulfide-isomerase</fullName>
    </submittedName>
</protein>
<evidence type="ECO:0000259" key="1">
    <source>
        <dbReference type="Pfam" id="PF01323"/>
    </source>
</evidence>
<accession>A0ABY0LZ05</accession>
<keyword evidence="3" id="KW-1185">Reference proteome</keyword>
<dbReference type="Pfam" id="PF01323">
    <property type="entry name" value="DSBA"/>
    <property type="match status" value="1"/>
</dbReference>
<dbReference type="Proteomes" id="UP000199307">
    <property type="component" value="Unassembled WGS sequence"/>
</dbReference>
<dbReference type="CDD" id="cd03024">
    <property type="entry name" value="DsbA_FrnE"/>
    <property type="match status" value="1"/>
</dbReference>
<comment type="caution">
    <text evidence="2">The sequence shown here is derived from an EMBL/GenBank/DDBJ whole genome shotgun (WGS) entry which is preliminary data.</text>
</comment>
<dbReference type="RefSeq" id="WP_091133936.1">
    <property type="nucleotide sequence ID" value="NZ_FMVC01000005.1"/>
</dbReference>
<dbReference type="Gene3D" id="3.40.30.10">
    <property type="entry name" value="Glutaredoxin"/>
    <property type="match status" value="1"/>
</dbReference>
<dbReference type="EMBL" id="FMVC01000005">
    <property type="protein sequence ID" value="SCY75422.1"/>
    <property type="molecule type" value="Genomic_DNA"/>
</dbReference>
<dbReference type="PANTHER" id="PTHR13887:SF41">
    <property type="entry name" value="THIOREDOXIN SUPERFAMILY PROTEIN"/>
    <property type="match status" value="1"/>
</dbReference>